<sequence>MPIEDFNEALKAELEYLRMENAYFKKLNALVQNKEKSPKQDKTKVVYELRNDFSVKALIAWQLFCVVRIITT</sequence>
<accession>A0A1S2KYG8</accession>
<gene>
    <name evidence="1" type="ORF">AWH56_22180</name>
</gene>
<comment type="caution">
    <text evidence="1">The sequence shown here is derived from an EMBL/GenBank/DDBJ whole genome shotgun (WGS) entry which is preliminary data.</text>
</comment>
<proteinExistence type="predicted"/>
<evidence type="ECO:0008006" key="2">
    <source>
        <dbReference type="Google" id="ProtNLM"/>
    </source>
</evidence>
<evidence type="ECO:0000313" key="1">
    <source>
        <dbReference type="EMBL" id="OIJ05141.1"/>
    </source>
</evidence>
<dbReference type="AlphaFoldDB" id="A0A1S2KYG8"/>
<reference evidence="1" key="1">
    <citation type="submission" date="2016-10" db="EMBL/GenBank/DDBJ databases">
        <title>Draft genome sequences of four alkaliphilic bacteria belonging to the Anaerobacillus genus.</title>
        <authorList>
            <person name="Bassil N.M."/>
            <person name="Lloyd J.R."/>
        </authorList>
    </citation>
    <scope>NUCLEOTIDE SEQUENCE [LARGE SCALE GENOMIC DNA]</scope>
    <source>
        <strain evidence="1">NB2006</strain>
    </source>
</reference>
<name>A0A1S2KYG8_9BACI</name>
<organism evidence="1">
    <name type="scientific">Anaerobacillus isosaccharinicus</name>
    <dbReference type="NCBI Taxonomy" id="1532552"/>
    <lineage>
        <taxon>Bacteria</taxon>
        <taxon>Bacillati</taxon>
        <taxon>Bacillota</taxon>
        <taxon>Bacilli</taxon>
        <taxon>Bacillales</taxon>
        <taxon>Bacillaceae</taxon>
        <taxon>Anaerobacillus</taxon>
    </lineage>
</organism>
<protein>
    <recommendedName>
        <fullName evidence="2">Transposase</fullName>
    </recommendedName>
</protein>
<dbReference type="EMBL" id="LQXD01000193">
    <property type="protein sequence ID" value="OIJ05141.1"/>
    <property type="molecule type" value="Genomic_DNA"/>
</dbReference>